<dbReference type="PANTHER" id="PTHR42085">
    <property type="entry name" value="F-BOX DOMAIN-CONTAINING PROTEIN"/>
    <property type="match status" value="1"/>
</dbReference>
<keyword evidence="3" id="KW-1185">Reference proteome</keyword>
<dbReference type="EMBL" id="NKHU02000196">
    <property type="protein sequence ID" value="RHZ48500.1"/>
    <property type="molecule type" value="Genomic_DNA"/>
</dbReference>
<reference evidence="2" key="1">
    <citation type="submission" date="2018-08" db="EMBL/GenBank/DDBJ databases">
        <title>Draft genome sequence of azole-resistant Aspergillus thermomutatus (Neosartorya pseudofischeri) strain HMR AF 39, isolated from a human nasal aspirate.</title>
        <authorList>
            <person name="Parent-Michaud M."/>
            <person name="Dufresne P.J."/>
            <person name="Fournier E."/>
            <person name="Martineau C."/>
            <person name="Moreira S."/>
            <person name="Perkins V."/>
            <person name="De Repentigny L."/>
            <person name="Dufresne S.F."/>
        </authorList>
    </citation>
    <scope>NUCLEOTIDE SEQUENCE [LARGE SCALE GENOMIC DNA]</scope>
    <source>
        <strain evidence="2">HMR AF 39</strain>
    </source>
</reference>
<dbReference type="AlphaFoldDB" id="A0A397GKB2"/>
<name>A0A397GKB2_ASPTH</name>
<dbReference type="RefSeq" id="XP_026611988.1">
    <property type="nucleotide sequence ID" value="XM_026756269.1"/>
</dbReference>
<protein>
    <recommendedName>
        <fullName evidence="1">DUF7730 domain-containing protein</fullName>
    </recommendedName>
</protein>
<evidence type="ECO:0000259" key="1">
    <source>
        <dbReference type="Pfam" id="PF24864"/>
    </source>
</evidence>
<dbReference type="InterPro" id="IPR038883">
    <property type="entry name" value="AN11006-like"/>
</dbReference>
<dbReference type="OrthoDB" id="5272396at2759"/>
<comment type="caution">
    <text evidence="2">The sequence shown here is derived from an EMBL/GenBank/DDBJ whole genome shotgun (WGS) entry which is preliminary data.</text>
</comment>
<sequence>MTDPTSSIFFRLPPELRLEIYRHAFSIYPNARTRVGKFKLNEHDESALSKGYEVYIHPTKAHASMYRGAPDEYRSQEDQDRLHEYRYTPQEFLAILSVSKTVYSEAMPLFYSETFFCFLNKNGPSNLVRSFLFNIGSHRVKYIRRLSCELIPLNFPCTSEDRPSLKWVAVFLSWMEHIDILEMTVFVSEERLHFGERYRNLIRGILGEGELIFDVLWGFHHLLALENIGTMRLVGDPDKMLWNRDDRLLLEGVKGRELFEGDTGHRPRVVFEHPEGLDEMGGML</sequence>
<dbReference type="PANTHER" id="PTHR42085:SF2">
    <property type="entry name" value="F-BOX DOMAIN-CONTAINING PROTEIN"/>
    <property type="match status" value="1"/>
</dbReference>
<dbReference type="Pfam" id="PF24864">
    <property type="entry name" value="DUF7730"/>
    <property type="match status" value="1"/>
</dbReference>
<evidence type="ECO:0000313" key="2">
    <source>
        <dbReference type="EMBL" id="RHZ48500.1"/>
    </source>
</evidence>
<organism evidence="2 3">
    <name type="scientific">Aspergillus thermomutatus</name>
    <name type="common">Neosartorya pseudofischeri</name>
    <dbReference type="NCBI Taxonomy" id="41047"/>
    <lineage>
        <taxon>Eukaryota</taxon>
        <taxon>Fungi</taxon>
        <taxon>Dikarya</taxon>
        <taxon>Ascomycota</taxon>
        <taxon>Pezizomycotina</taxon>
        <taxon>Eurotiomycetes</taxon>
        <taxon>Eurotiomycetidae</taxon>
        <taxon>Eurotiales</taxon>
        <taxon>Aspergillaceae</taxon>
        <taxon>Aspergillus</taxon>
        <taxon>Aspergillus subgen. Fumigati</taxon>
    </lineage>
</organism>
<dbReference type="InterPro" id="IPR056632">
    <property type="entry name" value="DUF7730"/>
</dbReference>
<accession>A0A397GKB2</accession>
<dbReference type="GeneID" id="38124624"/>
<dbReference type="VEuPathDB" id="FungiDB:CDV56_102650"/>
<dbReference type="Proteomes" id="UP000215305">
    <property type="component" value="Unassembled WGS sequence"/>
</dbReference>
<evidence type="ECO:0000313" key="3">
    <source>
        <dbReference type="Proteomes" id="UP000215305"/>
    </source>
</evidence>
<feature type="domain" description="DUF7730" evidence="1">
    <location>
        <begin position="4"/>
        <end position="148"/>
    </location>
</feature>
<proteinExistence type="predicted"/>
<gene>
    <name evidence="2" type="ORF">CDV56_102650</name>
</gene>